<feature type="domain" description="Cytochrome c oxidase assembly factor 3 mitochondrial coiled-coil" evidence="2">
    <location>
        <begin position="69"/>
        <end position="95"/>
    </location>
</feature>
<proteinExistence type="predicted"/>
<dbReference type="AlphaFoldDB" id="A0ABD0VEJ5"/>
<dbReference type="InterPro" id="IPR018628">
    <property type="entry name" value="Coa3_CC"/>
</dbReference>
<evidence type="ECO:0000313" key="3">
    <source>
        <dbReference type="EMBL" id="KAL0920878.1"/>
    </source>
</evidence>
<evidence type="ECO:0000256" key="1">
    <source>
        <dbReference type="SAM" id="Phobius"/>
    </source>
</evidence>
<gene>
    <name evidence="3" type="ORF">M5K25_007893</name>
</gene>
<accession>A0ABD0VEJ5</accession>
<keyword evidence="1" id="KW-0472">Membrane</keyword>
<feature type="transmembrane region" description="Helical" evidence="1">
    <location>
        <begin position="74"/>
        <end position="91"/>
    </location>
</feature>
<name>A0ABD0VEJ5_DENTH</name>
<sequence length="114" mass="12593">MSKPGQGASMSASVWARWLAKREAGERGQVRGSHAGKLRRWLGRRARGQGRSADRSKMSSFTGYQFLATKTKNLIVAGGLTGFVFGVYYYTMRAVGGTDELQVAIDKFEELKKN</sequence>
<protein>
    <recommendedName>
        <fullName evidence="2">Cytochrome c oxidase assembly factor 3 mitochondrial coiled-coil domain-containing protein</fullName>
    </recommendedName>
</protein>
<keyword evidence="4" id="KW-1185">Reference proteome</keyword>
<organism evidence="3 4">
    <name type="scientific">Dendrobium thyrsiflorum</name>
    <name type="common">Pinecone-like raceme dendrobium</name>
    <name type="synonym">Orchid</name>
    <dbReference type="NCBI Taxonomy" id="117978"/>
    <lineage>
        <taxon>Eukaryota</taxon>
        <taxon>Viridiplantae</taxon>
        <taxon>Streptophyta</taxon>
        <taxon>Embryophyta</taxon>
        <taxon>Tracheophyta</taxon>
        <taxon>Spermatophyta</taxon>
        <taxon>Magnoliopsida</taxon>
        <taxon>Liliopsida</taxon>
        <taxon>Asparagales</taxon>
        <taxon>Orchidaceae</taxon>
        <taxon>Epidendroideae</taxon>
        <taxon>Malaxideae</taxon>
        <taxon>Dendrobiinae</taxon>
        <taxon>Dendrobium</taxon>
    </lineage>
</organism>
<evidence type="ECO:0000259" key="2">
    <source>
        <dbReference type="Pfam" id="PF09813"/>
    </source>
</evidence>
<dbReference type="Proteomes" id="UP001552299">
    <property type="component" value="Unassembled WGS sequence"/>
</dbReference>
<keyword evidence="1" id="KW-0812">Transmembrane</keyword>
<dbReference type="EMBL" id="JANQDX010000007">
    <property type="protein sequence ID" value="KAL0920878.1"/>
    <property type="molecule type" value="Genomic_DNA"/>
</dbReference>
<comment type="caution">
    <text evidence="3">The sequence shown here is derived from an EMBL/GenBank/DDBJ whole genome shotgun (WGS) entry which is preliminary data.</text>
</comment>
<dbReference type="Pfam" id="PF09813">
    <property type="entry name" value="Coa3_cc"/>
    <property type="match status" value="1"/>
</dbReference>
<keyword evidence="1" id="KW-1133">Transmembrane helix</keyword>
<evidence type="ECO:0000313" key="4">
    <source>
        <dbReference type="Proteomes" id="UP001552299"/>
    </source>
</evidence>
<dbReference type="PANTHER" id="PTHR36744:SF2">
    <property type="entry name" value="CYTOCHROME OXIDASE ASSEMBLY PROTEIN"/>
    <property type="match status" value="1"/>
</dbReference>
<dbReference type="PANTHER" id="PTHR36744">
    <property type="entry name" value="CYTOCHROME OXIDASE ASSEMBLY PROTEIN"/>
    <property type="match status" value="1"/>
</dbReference>
<reference evidence="3 4" key="1">
    <citation type="journal article" date="2024" name="Plant Biotechnol. J.">
        <title>Dendrobium thyrsiflorum genome and its molecular insights into genes involved in important horticultural traits.</title>
        <authorList>
            <person name="Chen B."/>
            <person name="Wang J.Y."/>
            <person name="Zheng P.J."/>
            <person name="Li K.L."/>
            <person name="Liang Y.M."/>
            <person name="Chen X.F."/>
            <person name="Zhang C."/>
            <person name="Zhao X."/>
            <person name="He X."/>
            <person name="Zhang G.Q."/>
            <person name="Liu Z.J."/>
            <person name="Xu Q."/>
        </authorList>
    </citation>
    <scope>NUCLEOTIDE SEQUENCE [LARGE SCALE GENOMIC DNA]</scope>
    <source>
        <strain evidence="3">GZMU011</strain>
    </source>
</reference>